<dbReference type="AlphaFoldDB" id="D5E3K5"/>
<proteinExistence type="predicted"/>
<keyword evidence="2" id="KW-1185">Reference proteome</keyword>
<evidence type="ECO:0000313" key="1">
    <source>
        <dbReference type="EMBL" id="ADE72380.1"/>
    </source>
</evidence>
<gene>
    <name evidence="1" type="ordered locus">BMQ_pBM50041</name>
</gene>
<dbReference type="Proteomes" id="UP000000935">
    <property type="component" value="Plasmid pBM500"/>
</dbReference>
<accession>D5E3K5</accession>
<evidence type="ECO:0000313" key="2">
    <source>
        <dbReference type="Proteomes" id="UP000000935"/>
    </source>
</evidence>
<name>D5E3K5_PRIM1</name>
<keyword evidence="1" id="KW-0614">Plasmid</keyword>
<dbReference type="KEGG" id="bmq:BMQ_pBM50041"/>
<organism evidence="1 2">
    <name type="scientific">Priestia megaterium (strain ATCC 12872 / QMB1551)</name>
    <name type="common">Bacillus megaterium</name>
    <dbReference type="NCBI Taxonomy" id="545693"/>
    <lineage>
        <taxon>Bacteria</taxon>
        <taxon>Bacillati</taxon>
        <taxon>Bacillota</taxon>
        <taxon>Bacilli</taxon>
        <taxon>Bacillales</taxon>
        <taxon>Bacillaceae</taxon>
        <taxon>Priestia</taxon>
    </lineage>
</organism>
<reference evidence="1 2" key="1">
    <citation type="journal article" date="2011" name="J. Bacteriol.">
        <title>Genome sequences of the biotechnologically important Bacillus megaterium strains QM B1551 and DSM319.</title>
        <authorList>
            <person name="Eppinger M."/>
            <person name="Bunk B."/>
            <person name="Johns M.A."/>
            <person name="Edirisinghe J.N."/>
            <person name="Kutumbaka K.K."/>
            <person name="Koenig S.S."/>
            <person name="Huot Creasy H."/>
            <person name="Rosovitz M.J."/>
            <person name="Riley D.R."/>
            <person name="Daugherty S."/>
            <person name="Martin M."/>
            <person name="Elbourne L.D."/>
            <person name="Paulsen I."/>
            <person name="Biedendieck R."/>
            <person name="Braun C."/>
            <person name="Grayburn S."/>
            <person name="Dhingra S."/>
            <person name="Lukyanchuk V."/>
            <person name="Ball B."/>
            <person name="Ul-Qamar R."/>
            <person name="Seibel J."/>
            <person name="Bremer E."/>
            <person name="Jahn D."/>
            <person name="Ravel J."/>
            <person name="Vary P.S."/>
        </authorList>
    </citation>
    <scope>NUCLEOTIDE SEQUENCE [LARGE SCALE GENOMIC DNA]</scope>
    <source>
        <strain evidence="2">ATCC 12872 / QMB1551</strain>
        <plasmid evidence="1">pBM500</plasmid>
    </source>
</reference>
<sequence>MSRKSIIFIVRLSLKFNYERSLKNTPFYERFGKKIRFLP</sequence>
<dbReference type="EMBL" id="CP001988">
    <property type="protein sequence ID" value="ADE72380.1"/>
    <property type="molecule type" value="Genomic_DNA"/>
</dbReference>
<geneLocation type="plasmid" evidence="1 2">
    <name>pBM500</name>
</geneLocation>
<dbReference type="HOGENOM" id="CLU_3304845_0_0_9"/>
<protein>
    <submittedName>
        <fullName evidence="1">Uncharacterized protein</fullName>
    </submittedName>
</protein>